<accession>E4PP66</accession>
<dbReference type="PROSITE" id="PS51354">
    <property type="entry name" value="GLUTAREDOXIN_2"/>
    <property type="match status" value="1"/>
</dbReference>
<dbReference type="PRINTS" id="PR00160">
    <property type="entry name" value="GLUTAREDOXIN"/>
</dbReference>
<dbReference type="STRING" id="225937.HP15_614"/>
<dbReference type="AlphaFoldDB" id="E4PP66"/>
<name>E4PP66_MARAH</name>
<dbReference type="SUPFAM" id="SSF52833">
    <property type="entry name" value="Thioredoxin-like"/>
    <property type="match status" value="1"/>
</dbReference>
<protein>
    <submittedName>
        <fullName evidence="2">Protein containing glutaredoxin domain</fullName>
    </submittedName>
</protein>
<reference evidence="2 3" key="1">
    <citation type="journal article" date="2010" name="Stand. Genomic Sci.">
        <title>Complete genome sequence of Marinobacter adhaerens type strain (HP15), a diatom-interacting marine microorganism.</title>
        <authorList>
            <person name="Gardes A."/>
            <person name="Kaeppel E."/>
            <person name="Shehzad A."/>
            <person name="Seebah S."/>
            <person name="Teeling H."/>
            <person name="Yarza P."/>
            <person name="Glockner F.O."/>
            <person name="Grossart H.P."/>
            <person name="Ullrich M.S."/>
        </authorList>
    </citation>
    <scope>NUCLEOTIDE SEQUENCE [LARGE SCALE GENOMIC DNA]</scope>
    <source>
        <strain evidence="3">DSM 23420 / HP15</strain>
    </source>
</reference>
<dbReference type="Proteomes" id="UP000007077">
    <property type="component" value="Chromosome"/>
</dbReference>
<dbReference type="InterPro" id="IPR002109">
    <property type="entry name" value="Glutaredoxin"/>
</dbReference>
<dbReference type="HOGENOM" id="CLU_026126_7_3_6"/>
<dbReference type="KEGG" id="mad:HP15_614"/>
<organism evidence="2 3">
    <name type="scientific">Marinobacter adhaerens (strain DSM 23420 / HP15)</name>
    <dbReference type="NCBI Taxonomy" id="225937"/>
    <lineage>
        <taxon>Bacteria</taxon>
        <taxon>Pseudomonadati</taxon>
        <taxon>Pseudomonadota</taxon>
        <taxon>Gammaproteobacteria</taxon>
        <taxon>Pseudomonadales</taxon>
        <taxon>Marinobacteraceae</taxon>
        <taxon>Marinobacter</taxon>
    </lineage>
</organism>
<proteinExistence type="predicted"/>
<dbReference type="PATRIC" id="fig|225937.3.peg.621"/>
<dbReference type="NCBIfam" id="NF008401">
    <property type="entry name" value="PRK11200.1"/>
    <property type="match status" value="1"/>
</dbReference>
<sequence>MFMEQVTIYGRSSCGFCVQAKRLCEARNIPYVWVDMIEKGMSKQDIADKIGRPVYTVPQILVGNQYVGGFDQFYAYMRDQQSELAR</sequence>
<dbReference type="Gene3D" id="3.40.30.10">
    <property type="entry name" value="Glutaredoxin"/>
    <property type="match status" value="1"/>
</dbReference>
<dbReference type="eggNOG" id="COG0695">
    <property type="taxonomic scope" value="Bacteria"/>
</dbReference>
<evidence type="ECO:0000313" key="2">
    <source>
        <dbReference type="EMBL" id="ADP96378.1"/>
    </source>
</evidence>
<gene>
    <name evidence="2" type="ordered locus">HP15_614</name>
</gene>
<evidence type="ECO:0000313" key="3">
    <source>
        <dbReference type="Proteomes" id="UP000007077"/>
    </source>
</evidence>
<reference evidence="3" key="2">
    <citation type="submission" date="2010-02" db="EMBL/GenBank/DDBJ databases">
        <title>Complete genome sequence of Marinobacter adhaerens type strain (HP15).</title>
        <authorList>
            <person name="Gaerdes A.A.M."/>
            <person name="Kaeppel E."/>
            <person name="Shezad A."/>
            <person name="Seebah S."/>
            <person name="Teeling H."/>
            <person name="Yarza P."/>
            <person name="Gloeckner F.O."/>
            <person name="Ullrich M.S."/>
        </authorList>
    </citation>
    <scope>NUCLEOTIDE SEQUENCE [LARGE SCALE GENOMIC DNA]</scope>
    <source>
        <strain evidence="3">DSM 23420 / HP15</strain>
    </source>
</reference>
<evidence type="ECO:0000259" key="1">
    <source>
        <dbReference type="Pfam" id="PF00462"/>
    </source>
</evidence>
<dbReference type="Pfam" id="PF00462">
    <property type="entry name" value="Glutaredoxin"/>
    <property type="match status" value="1"/>
</dbReference>
<dbReference type="InterPro" id="IPR036249">
    <property type="entry name" value="Thioredoxin-like_sf"/>
</dbReference>
<dbReference type="InterPro" id="IPR014025">
    <property type="entry name" value="Glutaredoxin_subgr"/>
</dbReference>
<dbReference type="EMBL" id="CP001978">
    <property type="protein sequence ID" value="ADP96378.1"/>
    <property type="molecule type" value="Genomic_DNA"/>
</dbReference>
<feature type="domain" description="Glutaredoxin" evidence="1">
    <location>
        <begin position="6"/>
        <end position="67"/>
    </location>
</feature>
<dbReference type="CDD" id="cd02066">
    <property type="entry name" value="GRX_family"/>
    <property type="match status" value="1"/>
</dbReference>